<dbReference type="SMART" id="SM00280">
    <property type="entry name" value="KAZAL"/>
    <property type="match status" value="1"/>
</dbReference>
<dbReference type="GO" id="GO:0005576">
    <property type="term" value="C:extracellular region"/>
    <property type="evidence" value="ECO:0007669"/>
    <property type="project" value="UniProtKB-SubCell"/>
</dbReference>
<evidence type="ECO:0000259" key="6">
    <source>
        <dbReference type="PROSITE" id="PS51465"/>
    </source>
</evidence>
<evidence type="ECO:0000256" key="5">
    <source>
        <dbReference type="ARBA" id="ARBA00023157"/>
    </source>
</evidence>
<sequence length="218" mass="24204">MMEMFQIRGLSHSNTHPRAAYETHIFDEFESHRHGSEKTIPFQDDVQSRPRCLSALALQKITTLKKPEVVFLARPTGPGAANQCASRAEKDRLHSSSDHFAIPSCTVVMANPKVCLLFALVCCALGMARGEREPNCDHAPDICTREYSPLCGTDGKTYSNQCMLCAVKADSKPDLRIASDGIKHHYAFFPLLTSQMFIFRFASYSSCILFIIAGPCPK</sequence>
<feature type="domain" description="Kazal-like" evidence="6">
    <location>
        <begin position="130"/>
        <end position="185"/>
    </location>
</feature>
<keyword evidence="3" id="KW-0646">Protease inhibitor</keyword>
<organism evidence="7 8">
    <name type="scientific">Trichinella nativa</name>
    <dbReference type="NCBI Taxonomy" id="6335"/>
    <lineage>
        <taxon>Eukaryota</taxon>
        <taxon>Metazoa</taxon>
        <taxon>Ecdysozoa</taxon>
        <taxon>Nematoda</taxon>
        <taxon>Enoplea</taxon>
        <taxon>Dorylaimia</taxon>
        <taxon>Trichinellida</taxon>
        <taxon>Trichinellidae</taxon>
        <taxon>Trichinella</taxon>
    </lineage>
</organism>
<dbReference type="InterPro" id="IPR002350">
    <property type="entry name" value="Kazal_dom"/>
</dbReference>
<proteinExistence type="predicted"/>
<dbReference type="GO" id="GO:0004867">
    <property type="term" value="F:serine-type endopeptidase inhibitor activity"/>
    <property type="evidence" value="ECO:0007669"/>
    <property type="project" value="UniProtKB-KW"/>
</dbReference>
<dbReference type="InterPro" id="IPR036058">
    <property type="entry name" value="Kazal_dom_sf"/>
</dbReference>
<dbReference type="InterPro" id="IPR001239">
    <property type="entry name" value="Prot_inh_Kazal-m"/>
</dbReference>
<dbReference type="EMBL" id="LVZM01001756">
    <property type="protein sequence ID" value="OUC48929.1"/>
    <property type="molecule type" value="Genomic_DNA"/>
</dbReference>
<keyword evidence="2" id="KW-0964">Secreted</keyword>
<evidence type="ECO:0000313" key="7">
    <source>
        <dbReference type="EMBL" id="OUC48929.1"/>
    </source>
</evidence>
<accession>A0A1Y3EZS8</accession>
<comment type="caution">
    <text evidence="7">The sequence shown here is derived from an EMBL/GenBank/DDBJ whole genome shotgun (WGS) entry which is preliminary data.</text>
</comment>
<evidence type="ECO:0000256" key="4">
    <source>
        <dbReference type="ARBA" id="ARBA00022900"/>
    </source>
</evidence>
<protein>
    <submittedName>
        <fullName evidence="7">Kazal-type serine protease inhibitor domain protein</fullName>
    </submittedName>
</protein>
<dbReference type="PROSITE" id="PS51465">
    <property type="entry name" value="KAZAL_2"/>
    <property type="match status" value="1"/>
</dbReference>
<dbReference type="AlphaFoldDB" id="A0A1Y3EZS8"/>
<reference evidence="7 8" key="1">
    <citation type="submission" date="2015-04" db="EMBL/GenBank/DDBJ databases">
        <title>Draft genome of the roundworm Trichinella nativa.</title>
        <authorList>
            <person name="Mitreva M."/>
        </authorList>
    </citation>
    <scope>NUCLEOTIDE SEQUENCE [LARGE SCALE GENOMIC DNA]</scope>
    <source>
        <strain evidence="7 8">ISS45</strain>
    </source>
</reference>
<comment type="subcellular location">
    <subcellularLocation>
        <location evidence="1">Secreted</location>
    </subcellularLocation>
</comment>
<evidence type="ECO:0000256" key="3">
    <source>
        <dbReference type="ARBA" id="ARBA00022690"/>
    </source>
</evidence>
<name>A0A1Y3EZS8_9BILA</name>
<dbReference type="PANTHER" id="PTHR21312">
    <property type="entry name" value="SERINE PROTEASE INHIBITOR"/>
    <property type="match status" value="1"/>
</dbReference>
<evidence type="ECO:0000256" key="2">
    <source>
        <dbReference type="ARBA" id="ARBA00022525"/>
    </source>
</evidence>
<dbReference type="Gene3D" id="3.30.60.30">
    <property type="match status" value="1"/>
</dbReference>
<dbReference type="Pfam" id="PF00050">
    <property type="entry name" value="Kazal_1"/>
    <property type="match status" value="1"/>
</dbReference>
<dbReference type="Proteomes" id="UP000243006">
    <property type="component" value="Unassembled WGS sequence"/>
</dbReference>
<dbReference type="PRINTS" id="PR00290">
    <property type="entry name" value="KAZALINHBTR"/>
</dbReference>
<evidence type="ECO:0000313" key="8">
    <source>
        <dbReference type="Proteomes" id="UP000243006"/>
    </source>
</evidence>
<keyword evidence="4" id="KW-0722">Serine protease inhibitor</keyword>
<dbReference type="PROSITE" id="PS00282">
    <property type="entry name" value="KAZAL_1"/>
    <property type="match status" value="1"/>
</dbReference>
<gene>
    <name evidence="7" type="ORF">D917_05865</name>
</gene>
<dbReference type="PANTHER" id="PTHR21312:SF28">
    <property type="entry name" value="OVOINHIBITOR-RELATED"/>
    <property type="match status" value="1"/>
</dbReference>
<evidence type="ECO:0000256" key="1">
    <source>
        <dbReference type="ARBA" id="ARBA00004613"/>
    </source>
</evidence>
<keyword evidence="5" id="KW-1015">Disulfide bond</keyword>
<dbReference type="SUPFAM" id="SSF100895">
    <property type="entry name" value="Kazal-type serine protease inhibitors"/>
    <property type="match status" value="1"/>
</dbReference>